<evidence type="ECO:0000256" key="2">
    <source>
        <dbReference type="ARBA" id="ARBA00022801"/>
    </source>
</evidence>
<comment type="caution">
    <text evidence="5">The sequence shown here is derived from an EMBL/GenBank/DDBJ whole genome shotgun (WGS) entry which is preliminary data.</text>
</comment>
<keyword evidence="1" id="KW-0479">Metal-binding</keyword>
<dbReference type="InterPro" id="IPR036264">
    <property type="entry name" value="Bact_exopeptidase_dim_dom"/>
</dbReference>
<dbReference type="Proteomes" id="UP000297318">
    <property type="component" value="Unassembled WGS sequence"/>
</dbReference>
<dbReference type="Gene3D" id="3.40.630.10">
    <property type="entry name" value="Zn peptidases"/>
    <property type="match status" value="1"/>
</dbReference>
<keyword evidence="6" id="KW-1185">Reference proteome</keyword>
<dbReference type="NCBIfam" id="TIGR01900">
    <property type="entry name" value="dapE-gram_pos"/>
    <property type="match status" value="1"/>
</dbReference>
<dbReference type="Pfam" id="PF07687">
    <property type="entry name" value="M20_dimer"/>
    <property type="match status" value="1"/>
</dbReference>
<dbReference type="GO" id="GO:0009089">
    <property type="term" value="P:lysine biosynthetic process via diaminopimelate"/>
    <property type="evidence" value="ECO:0007669"/>
    <property type="project" value="UniProtKB-UniRule"/>
</dbReference>
<dbReference type="EC" id="3.5.1.18" evidence="3"/>
<accession>A0A4Z1E2R5</accession>
<name>A0A4Z1E2R5_9MICO</name>
<evidence type="ECO:0000313" key="5">
    <source>
        <dbReference type="EMBL" id="TGO06196.1"/>
    </source>
</evidence>
<dbReference type="GO" id="GO:0009014">
    <property type="term" value="F:succinyl-diaminopimelate desuccinylase activity"/>
    <property type="evidence" value="ECO:0007669"/>
    <property type="project" value="UniProtKB-UniRule"/>
</dbReference>
<dbReference type="GO" id="GO:0046872">
    <property type="term" value="F:metal ion binding"/>
    <property type="evidence" value="ECO:0007669"/>
    <property type="project" value="UniProtKB-KW"/>
</dbReference>
<dbReference type="AlphaFoldDB" id="A0A4Z1E2R5"/>
<organism evidence="5 6">
    <name type="scientific">Serinibacter arcticus</name>
    <dbReference type="NCBI Taxonomy" id="1655435"/>
    <lineage>
        <taxon>Bacteria</taxon>
        <taxon>Bacillati</taxon>
        <taxon>Actinomycetota</taxon>
        <taxon>Actinomycetes</taxon>
        <taxon>Micrococcales</taxon>
        <taxon>Beutenbergiaceae</taxon>
        <taxon>Serinibacter</taxon>
    </lineage>
</organism>
<dbReference type="Gene3D" id="3.30.70.360">
    <property type="match status" value="1"/>
</dbReference>
<reference evidence="5 6" key="1">
    <citation type="submission" date="2018-11" db="EMBL/GenBank/DDBJ databases">
        <title>Complete genome sequencing of the Actinobacteria Serinibacter sp. K3-2.</title>
        <authorList>
            <person name="Rakitin A.L."/>
            <person name="Beletsky A.V."/>
            <person name="Mardanov A.V."/>
            <person name="Ravin N.V."/>
            <person name="Gromova A.S."/>
            <person name="Filippova S.N."/>
            <person name="Gal'Chenko V.F."/>
        </authorList>
    </citation>
    <scope>NUCLEOTIDE SEQUENCE [LARGE SCALE GENOMIC DNA]</scope>
    <source>
        <strain evidence="5 6">K3-2</strain>
    </source>
</reference>
<feature type="domain" description="Peptidase M20 dimerisation" evidence="4">
    <location>
        <begin position="179"/>
        <end position="280"/>
    </location>
</feature>
<dbReference type="GO" id="GO:0006526">
    <property type="term" value="P:L-arginine biosynthetic process"/>
    <property type="evidence" value="ECO:0007669"/>
    <property type="project" value="TreeGrafter"/>
</dbReference>
<dbReference type="InterPro" id="IPR010174">
    <property type="entry name" value="Succinyl-DAP_deSuclase_DapE"/>
</dbReference>
<dbReference type="PANTHER" id="PTHR43808">
    <property type="entry name" value="ACETYLORNITHINE DEACETYLASE"/>
    <property type="match status" value="1"/>
</dbReference>
<evidence type="ECO:0000256" key="3">
    <source>
        <dbReference type="NCBIfam" id="TIGR01900"/>
    </source>
</evidence>
<sequence length="381" mass="39260">MTHATAMLPDLRTVDPVELTRLLCDIPSVSGDEAAIADAIEVALRSLPHLEVLRDGDAVLARTSLGRASRVVVAGHIDTVPVQGNLPTQVRTASAAEGEVLWGRGTVDMKGGVAVALHLAATVTEPAVDVTYAFYDHEEVEAELNGLGRIARHHPDWLAADFAILGEPTAGHVEGGCNGTMRLEVATAGRTAHSARAWRGHNAIHDLAPVLAALAAHESETVTVDGLDYREGLGAVGIGGGIAGNMIPDAAVVTVNYRFAPSRSADDAEAYVRTVLADALAGLDGATVTVTDVAPGARPGLDHPVAAAFVAAAVAATGAEVNPKYGWTDVARFSALGVPAVNFGPGDPNLAHADDERCPTAQITAVATALRAWLAPERAAD</sequence>
<dbReference type="EMBL" id="RHPJ01000001">
    <property type="protein sequence ID" value="TGO06196.1"/>
    <property type="molecule type" value="Genomic_DNA"/>
</dbReference>
<dbReference type="SUPFAM" id="SSF53187">
    <property type="entry name" value="Zn-dependent exopeptidases"/>
    <property type="match status" value="1"/>
</dbReference>
<dbReference type="PANTHER" id="PTHR43808:SF31">
    <property type="entry name" value="N-ACETYL-L-CITRULLINE DEACETYLASE"/>
    <property type="match status" value="1"/>
</dbReference>
<dbReference type="InterPro" id="IPR011650">
    <property type="entry name" value="Peptidase_M20_dimer"/>
</dbReference>
<gene>
    <name evidence="5" type="ORF">SERN_0388</name>
</gene>
<evidence type="ECO:0000256" key="1">
    <source>
        <dbReference type="ARBA" id="ARBA00022723"/>
    </source>
</evidence>
<protein>
    <recommendedName>
        <fullName evidence="3">Succinyl-diaminopimelate desuccinylase</fullName>
        <ecNumber evidence="3">3.5.1.18</ecNumber>
    </recommendedName>
</protein>
<proteinExistence type="predicted"/>
<dbReference type="GO" id="GO:0008777">
    <property type="term" value="F:acetylornithine deacetylase activity"/>
    <property type="evidence" value="ECO:0007669"/>
    <property type="project" value="TreeGrafter"/>
</dbReference>
<dbReference type="InterPro" id="IPR050072">
    <property type="entry name" value="Peptidase_M20A"/>
</dbReference>
<evidence type="ECO:0000259" key="4">
    <source>
        <dbReference type="Pfam" id="PF07687"/>
    </source>
</evidence>
<dbReference type="SUPFAM" id="SSF55031">
    <property type="entry name" value="Bacterial exopeptidase dimerisation domain"/>
    <property type="match status" value="1"/>
</dbReference>
<evidence type="ECO:0000313" key="6">
    <source>
        <dbReference type="Proteomes" id="UP000297318"/>
    </source>
</evidence>
<dbReference type="Pfam" id="PF01546">
    <property type="entry name" value="Peptidase_M20"/>
    <property type="match status" value="1"/>
</dbReference>
<keyword evidence="2" id="KW-0378">Hydrolase</keyword>
<dbReference type="InterPro" id="IPR002933">
    <property type="entry name" value="Peptidase_M20"/>
</dbReference>